<accession>A0ABP0IXN1</accession>
<feature type="region of interest" description="Disordered" evidence="1">
    <location>
        <begin position="215"/>
        <end position="239"/>
    </location>
</feature>
<dbReference type="Proteomes" id="UP001642464">
    <property type="component" value="Unassembled WGS sequence"/>
</dbReference>
<comment type="caution">
    <text evidence="2">The sequence shown here is derived from an EMBL/GenBank/DDBJ whole genome shotgun (WGS) entry which is preliminary data.</text>
</comment>
<reference evidence="2 3" key="1">
    <citation type="submission" date="2024-02" db="EMBL/GenBank/DDBJ databases">
        <authorList>
            <person name="Chen Y."/>
            <person name="Shah S."/>
            <person name="Dougan E. K."/>
            <person name="Thang M."/>
            <person name="Chan C."/>
        </authorList>
    </citation>
    <scope>NUCLEOTIDE SEQUENCE [LARGE SCALE GENOMIC DNA]</scope>
</reference>
<protein>
    <submittedName>
        <fullName evidence="2">Tubby protein-like</fullName>
    </submittedName>
</protein>
<sequence length="301" mass="32489">MQYGAPYTGAVSTPSTYATGMSSPESNFGTLSPTPYSVPTPGPGGPEAFMDPFGGSFGAPSTTSASASTITNDSSWDPFFGEDKADDKAATAASTAPTEEKGASDDSDPENDDDSDIDDEEDAEIQAFDETSLAKVIPESFPDESAMKDFLLAPIESEKLVKCIIMFDSIEKVWTFTNQSNGVRLMTAFKRKDGLKRLTTQMQWAINFSPRAIEQDQKRKSRGGLASWGSMRSKSGAPSSKSAEYYLAKIKSNVGGSSFEVFDTGLNPSKAVGAMHARRELGAVRFERLAHDSYRRKALRL</sequence>
<feature type="region of interest" description="Disordered" evidence="1">
    <location>
        <begin position="1"/>
        <end position="118"/>
    </location>
</feature>
<evidence type="ECO:0000256" key="1">
    <source>
        <dbReference type="SAM" id="MobiDB-lite"/>
    </source>
</evidence>
<dbReference type="InterPro" id="IPR025659">
    <property type="entry name" value="Tubby-like_C"/>
</dbReference>
<feature type="compositionally biased region" description="Low complexity" evidence="1">
    <location>
        <begin position="58"/>
        <end position="75"/>
    </location>
</feature>
<organism evidence="2 3">
    <name type="scientific">Durusdinium trenchii</name>
    <dbReference type="NCBI Taxonomy" id="1381693"/>
    <lineage>
        <taxon>Eukaryota</taxon>
        <taxon>Sar</taxon>
        <taxon>Alveolata</taxon>
        <taxon>Dinophyceae</taxon>
        <taxon>Suessiales</taxon>
        <taxon>Symbiodiniaceae</taxon>
        <taxon>Durusdinium</taxon>
    </lineage>
</organism>
<gene>
    <name evidence="2" type="ORF">SCF082_LOCUS9193</name>
</gene>
<keyword evidence="3" id="KW-1185">Reference proteome</keyword>
<proteinExistence type="predicted"/>
<dbReference type="Gene3D" id="3.20.90.10">
    <property type="entry name" value="Tubby Protein, Chain A"/>
    <property type="match status" value="1"/>
</dbReference>
<evidence type="ECO:0000313" key="2">
    <source>
        <dbReference type="EMBL" id="CAK9006818.1"/>
    </source>
</evidence>
<dbReference type="EMBL" id="CAXAMM010005321">
    <property type="protein sequence ID" value="CAK9006818.1"/>
    <property type="molecule type" value="Genomic_DNA"/>
</dbReference>
<evidence type="ECO:0000313" key="3">
    <source>
        <dbReference type="Proteomes" id="UP001642464"/>
    </source>
</evidence>
<name>A0ABP0IXN1_9DINO</name>
<feature type="compositionally biased region" description="Acidic residues" evidence="1">
    <location>
        <begin position="105"/>
        <end position="118"/>
    </location>
</feature>
<feature type="compositionally biased region" description="Polar residues" evidence="1">
    <location>
        <begin position="10"/>
        <end position="35"/>
    </location>
</feature>
<feature type="compositionally biased region" description="Polar residues" evidence="1">
    <location>
        <begin position="230"/>
        <end position="239"/>
    </location>
</feature>